<feature type="region of interest" description="Disordered" evidence="1">
    <location>
        <begin position="1"/>
        <end position="21"/>
    </location>
</feature>
<keyword evidence="3" id="KW-1185">Reference proteome</keyword>
<evidence type="ECO:0000313" key="3">
    <source>
        <dbReference type="Proteomes" id="UP000762676"/>
    </source>
</evidence>
<proteinExistence type="predicted"/>
<reference evidence="2 3" key="1">
    <citation type="journal article" date="2021" name="Elife">
        <title>Chloroplast acquisition without the gene transfer in kleptoplastic sea slugs, Plakobranchus ocellatus.</title>
        <authorList>
            <person name="Maeda T."/>
            <person name="Takahashi S."/>
            <person name="Yoshida T."/>
            <person name="Shimamura S."/>
            <person name="Takaki Y."/>
            <person name="Nagai Y."/>
            <person name="Toyoda A."/>
            <person name="Suzuki Y."/>
            <person name="Arimoto A."/>
            <person name="Ishii H."/>
            <person name="Satoh N."/>
            <person name="Nishiyama T."/>
            <person name="Hasebe M."/>
            <person name="Maruyama T."/>
            <person name="Minagawa J."/>
            <person name="Obokata J."/>
            <person name="Shigenobu S."/>
        </authorList>
    </citation>
    <scope>NUCLEOTIDE SEQUENCE [LARGE SCALE GENOMIC DNA]</scope>
</reference>
<accession>A0AAV4EJW4</accession>
<dbReference type="AlphaFoldDB" id="A0AAV4EJW4"/>
<protein>
    <submittedName>
        <fullName evidence="2">Uncharacterized protein</fullName>
    </submittedName>
</protein>
<sequence>MNWQSQGAGRRSGDNGTTLVPCQASVTVGNSGRQCRQRSEKRARATPVEMRRRFWRLYESDLVQGFIERRALDRQEKDRTTRSRHSPLSLARCQNILYALCRRPVVFL</sequence>
<gene>
    <name evidence="2" type="ORF">ElyMa_000100000</name>
</gene>
<comment type="caution">
    <text evidence="2">The sequence shown here is derived from an EMBL/GenBank/DDBJ whole genome shotgun (WGS) entry which is preliminary data.</text>
</comment>
<organism evidence="2 3">
    <name type="scientific">Elysia marginata</name>
    <dbReference type="NCBI Taxonomy" id="1093978"/>
    <lineage>
        <taxon>Eukaryota</taxon>
        <taxon>Metazoa</taxon>
        <taxon>Spiralia</taxon>
        <taxon>Lophotrochozoa</taxon>
        <taxon>Mollusca</taxon>
        <taxon>Gastropoda</taxon>
        <taxon>Heterobranchia</taxon>
        <taxon>Euthyneura</taxon>
        <taxon>Panpulmonata</taxon>
        <taxon>Sacoglossa</taxon>
        <taxon>Placobranchoidea</taxon>
        <taxon>Plakobranchidae</taxon>
        <taxon>Elysia</taxon>
    </lineage>
</organism>
<name>A0AAV4EJW4_9GAST</name>
<dbReference type="EMBL" id="BMAT01000180">
    <property type="protein sequence ID" value="GFR61302.1"/>
    <property type="molecule type" value="Genomic_DNA"/>
</dbReference>
<dbReference type="Proteomes" id="UP000762676">
    <property type="component" value="Unassembled WGS sequence"/>
</dbReference>
<evidence type="ECO:0000313" key="2">
    <source>
        <dbReference type="EMBL" id="GFR61302.1"/>
    </source>
</evidence>
<evidence type="ECO:0000256" key="1">
    <source>
        <dbReference type="SAM" id="MobiDB-lite"/>
    </source>
</evidence>